<dbReference type="InterPro" id="IPR050411">
    <property type="entry name" value="AlphaKG_dependent_hydroxylases"/>
</dbReference>
<evidence type="ECO:0000256" key="3">
    <source>
        <dbReference type="ARBA" id="ARBA00023004"/>
    </source>
</evidence>
<dbReference type="Proteomes" id="UP001595891">
    <property type="component" value="Unassembled WGS sequence"/>
</dbReference>
<dbReference type="PANTHER" id="PTHR10696">
    <property type="entry name" value="GAMMA-BUTYROBETAINE HYDROXYLASE-RELATED"/>
    <property type="match status" value="1"/>
</dbReference>
<evidence type="ECO:0000256" key="1">
    <source>
        <dbReference type="ARBA" id="ARBA00001954"/>
    </source>
</evidence>
<feature type="domain" description="TauD/TfdA-like" evidence="5">
    <location>
        <begin position="34"/>
        <end position="318"/>
    </location>
</feature>
<keyword evidence="3" id="KW-0408">Iron</keyword>
<dbReference type="EC" id="1.14.11.-" evidence="6"/>
<dbReference type="SUPFAM" id="SSF51197">
    <property type="entry name" value="Clavaminate synthase-like"/>
    <property type="match status" value="1"/>
</dbReference>
<dbReference type="Pfam" id="PF02668">
    <property type="entry name" value="TauD"/>
    <property type="match status" value="1"/>
</dbReference>
<accession>A0ABV9EBY7</accession>
<keyword evidence="2 6" id="KW-0560">Oxidoreductase</keyword>
<protein>
    <submittedName>
        <fullName evidence="6">TauD/TfdA family dioxygenase</fullName>
        <ecNumber evidence="6">1.14.11.-</ecNumber>
    </submittedName>
</protein>
<organism evidence="6 7">
    <name type="scientific">Sphaerisporangium corydalis</name>
    <dbReference type="NCBI Taxonomy" id="1441875"/>
    <lineage>
        <taxon>Bacteria</taxon>
        <taxon>Bacillati</taxon>
        <taxon>Actinomycetota</taxon>
        <taxon>Actinomycetes</taxon>
        <taxon>Streptosporangiales</taxon>
        <taxon>Streptosporangiaceae</taxon>
        <taxon>Sphaerisporangium</taxon>
    </lineage>
</organism>
<evidence type="ECO:0000313" key="7">
    <source>
        <dbReference type="Proteomes" id="UP001595891"/>
    </source>
</evidence>
<keyword evidence="6" id="KW-0223">Dioxygenase</keyword>
<sequence>MVANDLDADLLCTVDPGRPATAYVAGVDTIERATRWLTARRERVRELLDEHGALFLRGLPIADAAGFAAVRDAVLDERAPYQEKATPRTDFGDGVFSSTDLPPAHTIRMHNENSYTLTFPGILMFCCLTAPRTGGATPVADCREVLRNLPGELAERFRGTGWSLLRNYGENISLDWRTAFNATSADQVEKYCAENLITYRWGEHDTLRTGQVRPAVIRHPRTGDEVWFNHAAFWSEHSLEPEIRDVLLQELGREGLPFNTRHGDGTEFTAEEVGAINAAYDAAVVRRAWQAGDLLIVDNLLAAHGRDAFRGDRKIVVAMGEPVSIHDCRPVPPLTAHVGA</sequence>
<comment type="cofactor">
    <cofactor evidence="1">
        <name>Fe(2+)</name>
        <dbReference type="ChEBI" id="CHEBI:29033"/>
    </cofactor>
</comment>
<reference evidence="7" key="1">
    <citation type="journal article" date="2019" name="Int. J. Syst. Evol. Microbiol.">
        <title>The Global Catalogue of Microorganisms (GCM) 10K type strain sequencing project: providing services to taxonomists for standard genome sequencing and annotation.</title>
        <authorList>
            <consortium name="The Broad Institute Genomics Platform"/>
            <consortium name="The Broad Institute Genome Sequencing Center for Infectious Disease"/>
            <person name="Wu L."/>
            <person name="Ma J."/>
        </authorList>
    </citation>
    <scope>NUCLEOTIDE SEQUENCE [LARGE SCALE GENOMIC DNA]</scope>
    <source>
        <strain evidence="7">CCUG 49560</strain>
    </source>
</reference>
<dbReference type="EMBL" id="JBHSFN010000007">
    <property type="protein sequence ID" value="MFC4587072.1"/>
    <property type="molecule type" value="Genomic_DNA"/>
</dbReference>
<evidence type="ECO:0000256" key="2">
    <source>
        <dbReference type="ARBA" id="ARBA00023002"/>
    </source>
</evidence>
<keyword evidence="4" id="KW-0045">Antibiotic biosynthesis</keyword>
<comment type="caution">
    <text evidence="6">The sequence shown here is derived from an EMBL/GenBank/DDBJ whole genome shotgun (WGS) entry which is preliminary data.</text>
</comment>
<evidence type="ECO:0000256" key="4">
    <source>
        <dbReference type="ARBA" id="ARBA00023194"/>
    </source>
</evidence>
<keyword evidence="7" id="KW-1185">Reference proteome</keyword>
<dbReference type="PANTHER" id="PTHR10696:SF56">
    <property type="entry name" value="TAUD_TFDA-LIKE DOMAIN-CONTAINING PROTEIN"/>
    <property type="match status" value="1"/>
</dbReference>
<dbReference type="Gene3D" id="3.60.130.10">
    <property type="entry name" value="Clavaminate synthase-like"/>
    <property type="match status" value="1"/>
</dbReference>
<dbReference type="GO" id="GO:0051213">
    <property type="term" value="F:dioxygenase activity"/>
    <property type="evidence" value="ECO:0007669"/>
    <property type="project" value="UniProtKB-KW"/>
</dbReference>
<dbReference type="InterPro" id="IPR042098">
    <property type="entry name" value="TauD-like_sf"/>
</dbReference>
<name>A0ABV9EBY7_9ACTN</name>
<dbReference type="InterPro" id="IPR003819">
    <property type="entry name" value="TauD/TfdA-like"/>
</dbReference>
<dbReference type="RefSeq" id="WP_262846719.1">
    <property type="nucleotide sequence ID" value="NZ_JANZYP010000051.1"/>
</dbReference>
<evidence type="ECO:0000313" key="6">
    <source>
        <dbReference type="EMBL" id="MFC4587072.1"/>
    </source>
</evidence>
<gene>
    <name evidence="6" type="ORF">ACFO8L_13350</name>
</gene>
<evidence type="ECO:0000259" key="5">
    <source>
        <dbReference type="Pfam" id="PF02668"/>
    </source>
</evidence>
<proteinExistence type="predicted"/>